<comment type="caution">
    <text evidence="1">The sequence shown here is derived from an EMBL/GenBank/DDBJ whole genome shotgun (WGS) entry which is preliminary data.</text>
</comment>
<reference evidence="1" key="1">
    <citation type="journal article" date="2014" name="Front. Microbiol.">
        <title>High frequency of phylogenetically diverse reductive dehalogenase-homologous genes in deep subseafloor sedimentary metagenomes.</title>
        <authorList>
            <person name="Kawai M."/>
            <person name="Futagami T."/>
            <person name="Toyoda A."/>
            <person name="Takaki Y."/>
            <person name="Nishi S."/>
            <person name="Hori S."/>
            <person name="Arai W."/>
            <person name="Tsubouchi T."/>
            <person name="Morono Y."/>
            <person name="Uchiyama I."/>
            <person name="Ito T."/>
            <person name="Fujiyama A."/>
            <person name="Inagaki F."/>
            <person name="Takami H."/>
        </authorList>
    </citation>
    <scope>NUCLEOTIDE SEQUENCE</scope>
    <source>
        <strain evidence="1">Expedition CK06-06</strain>
    </source>
</reference>
<sequence>MLQPFSQSMATDKPMWFSDFYVLLAFELSVKANRDPQYNALYGCDEVNEL</sequence>
<dbReference type="AlphaFoldDB" id="X1NJ43"/>
<protein>
    <submittedName>
        <fullName evidence="1">Uncharacterized protein</fullName>
    </submittedName>
</protein>
<evidence type="ECO:0000313" key="1">
    <source>
        <dbReference type="EMBL" id="GAI44027.1"/>
    </source>
</evidence>
<gene>
    <name evidence="1" type="ORF">S06H3_50541</name>
</gene>
<name>X1NJ43_9ZZZZ</name>
<organism evidence="1">
    <name type="scientific">marine sediment metagenome</name>
    <dbReference type="NCBI Taxonomy" id="412755"/>
    <lineage>
        <taxon>unclassified sequences</taxon>
        <taxon>metagenomes</taxon>
        <taxon>ecological metagenomes</taxon>
    </lineage>
</organism>
<accession>X1NJ43</accession>
<dbReference type="EMBL" id="BARV01032009">
    <property type="protein sequence ID" value="GAI44027.1"/>
    <property type="molecule type" value="Genomic_DNA"/>
</dbReference>
<proteinExistence type="predicted"/>